<dbReference type="Gramene" id="ONIVA05G20620.1">
    <property type="protein sequence ID" value="ONIVA05G20620.1"/>
    <property type="gene ID" value="ONIVA05G20620"/>
</dbReference>
<evidence type="ECO:0000313" key="3">
    <source>
        <dbReference type="Proteomes" id="UP000006591"/>
    </source>
</evidence>
<proteinExistence type="predicted"/>
<dbReference type="Proteomes" id="UP000006591">
    <property type="component" value="Chromosome 5"/>
</dbReference>
<keyword evidence="3" id="KW-1185">Reference proteome</keyword>
<evidence type="ECO:0000313" key="2">
    <source>
        <dbReference type="EnsemblPlants" id="ONIVA05G20620.1"/>
    </source>
</evidence>
<evidence type="ECO:0000256" key="1">
    <source>
        <dbReference type="SAM" id="MobiDB-lite"/>
    </source>
</evidence>
<name>A0A0E0HFR1_ORYNI</name>
<feature type="compositionally biased region" description="Low complexity" evidence="1">
    <location>
        <begin position="15"/>
        <end position="31"/>
    </location>
</feature>
<organism evidence="2">
    <name type="scientific">Oryza nivara</name>
    <name type="common">Indian wild rice</name>
    <name type="synonym">Oryza sativa f. spontanea</name>
    <dbReference type="NCBI Taxonomy" id="4536"/>
    <lineage>
        <taxon>Eukaryota</taxon>
        <taxon>Viridiplantae</taxon>
        <taxon>Streptophyta</taxon>
        <taxon>Embryophyta</taxon>
        <taxon>Tracheophyta</taxon>
        <taxon>Spermatophyta</taxon>
        <taxon>Magnoliopsida</taxon>
        <taxon>Liliopsida</taxon>
        <taxon>Poales</taxon>
        <taxon>Poaceae</taxon>
        <taxon>BOP clade</taxon>
        <taxon>Oryzoideae</taxon>
        <taxon>Oryzeae</taxon>
        <taxon>Oryzinae</taxon>
        <taxon>Oryza</taxon>
    </lineage>
</organism>
<reference evidence="2" key="2">
    <citation type="submission" date="2018-04" db="EMBL/GenBank/DDBJ databases">
        <title>OnivRS2 (Oryza nivara Reference Sequence Version 2).</title>
        <authorList>
            <person name="Zhang J."/>
            <person name="Kudrna D."/>
            <person name="Lee S."/>
            <person name="Talag J."/>
            <person name="Rajasekar S."/>
            <person name="Welchert J."/>
            <person name="Hsing Y.-I."/>
            <person name="Wing R.A."/>
        </authorList>
    </citation>
    <scope>NUCLEOTIDE SEQUENCE [LARGE SCALE GENOMIC DNA]</scope>
    <source>
        <strain evidence="2">SL10</strain>
    </source>
</reference>
<reference evidence="2" key="1">
    <citation type="submission" date="2015-04" db="UniProtKB">
        <authorList>
            <consortium name="EnsemblPlants"/>
        </authorList>
    </citation>
    <scope>IDENTIFICATION</scope>
    <source>
        <strain evidence="2">SL10</strain>
    </source>
</reference>
<feature type="region of interest" description="Disordered" evidence="1">
    <location>
        <begin position="1"/>
        <end position="37"/>
    </location>
</feature>
<dbReference type="AlphaFoldDB" id="A0A0E0HFR1"/>
<sequence>MAVVAGEATSDRGCLPPLLDLDQPPASSRRAASARDADAAVWAPLPRAVRRGRARTSSSSKLGVAISARSGCFASEVWEDGGGVR</sequence>
<protein>
    <submittedName>
        <fullName evidence="2">Uncharacterized protein</fullName>
    </submittedName>
</protein>
<accession>A0A0E0HFR1</accession>
<dbReference type="HOGENOM" id="CLU_2516521_0_0_1"/>
<dbReference type="EnsemblPlants" id="ONIVA05G20620.1">
    <property type="protein sequence ID" value="ONIVA05G20620.1"/>
    <property type="gene ID" value="ONIVA05G20620"/>
</dbReference>